<accession>A0A163F3W3</accession>
<dbReference type="InterPro" id="IPR000620">
    <property type="entry name" value="EamA_dom"/>
</dbReference>
<evidence type="ECO:0000313" key="8">
    <source>
        <dbReference type="EMBL" id="KZM24129.1"/>
    </source>
</evidence>
<name>A0A163F3W3_DIDRA</name>
<feature type="domain" description="EamA" evidence="7">
    <location>
        <begin position="226"/>
        <end position="356"/>
    </location>
</feature>
<feature type="compositionally biased region" description="Pro residues" evidence="5">
    <location>
        <begin position="1"/>
        <end position="11"/>
    </location>
</feature>
<evidence type="ECO:0000256" key="5">
    <source>
        <dbReference type="SAM" id="MobiDB-lite"/>
    </source>
</evidence>
<dbReference type="AlphaFoldDB" id="A0A163F3W3"/>
<keyword evidence="4 6" id="KW-0472">Membrane</keyword>
<dbReference type="PANTHER" id="PTHR22911">
    <property type="entry name" value="ACYL-MALONYL CONDENSING ENZYME-RELATED"/>
    <property type="match status" value="1"/>
</dbReference>
<dbReference type="InterPro" id="IPR037185">
    <property type="entry name" value="EmrE-like"/>
</dbReference>
<organism evidence="8 9">
    <name type="scientific">Didymella rabiei</name>
    <name type="common">Chickpea ascochyta blight fungus</name>
    <name type="synonym">Mycosphaerella rabiei</name>
    <dbReference type="NCBI Taxonomy" id="5454"/>
    <lineage>
        <taxon>Eukaryota</taxon>
        <taxon>Fungi</taxon>
        <taxon>Dikarya</taxon>
        <taxon>Ascomycota</taxon>
        <taxon>Pezizomycotina</taxon>
        <taxon>Dothideomycetes</taxon>
        <taxon>Pleosporomycetidae</taxon>
        <taxon>Pleosporales</taxon>
        <taxon>Pleosporineae</taxon>
        <taxon>Didymellaceae</taxon>
        <taxon>Ascochyta</taxon>
    </lineage>
</organism>
<evidence type="ECO:0000256" key="1">
    <source>
        <dbReference type="ARBA" id="ARBA00004141"/>
    </source>
</evidence>
<dbReference type="EMBL" id="JYNV01000173">
    <property type="protein sequence ID" value="KZM24129.1"/>
    <property type="molecule type" value="Genomic_DNA"/>
</dbReference>
<feature type="transmembrane region" description="Helical" evidence="6">
    <location>
        <begin position="158"/>
        <end position="176"/>
    </location>
</feature>
<feature type="region of interest" description="Disordered" evidence="5">
    <location>
        <begin position="1"/>
        <end position="30"/>
    </location>
</feature>
<comment type="caution">
    <text evidence="8">The sequence shown here is derived from an EMBL/GenBank/DDBJ whole genome shotgun (WGS) entry which is preliminary data.</text>
</comment>
<dbReference type="PANTHER" id="PTHR22911:SF6">
    <property type="entry name" value="SOLUTE CARRIER FAMILY 35 MEMBER G1"/>
    <property type="match status" value="1"/>
</dbReference>
<gene>
    <name evidence="8" type="ORF">ST47_g4699</name>
</gene>
<keyword evidence="9" id="KW-1185">Reference proteome</keyword>
<keyword evidence="3 6" id="KW-1133">Transmembrane helix</keyword>
<feature type="transmembrane region" description="Helical" evidence="6">
    <location>
        <begin position="314"/>
        <end position="333"/>
    </location>
</feature>
<evidence type="ECO:0000256" key="3">
    <source>
        <dbReference type="ARBA" id="ARBA00022989"/>
    </source>
</evidence>
<dbReference type="Pfam" id="PF00892">
    <property type="entry name" value="EamA"/>
    <property type="match status" value="1"/>
</dbReference>
<feature type="transmembrane region" description="Helical" evidence="6">
    <location>
        <begin position="221"/>
        <end position="240"/>
    </location>
</feature>
<evidence type="ECO:0000256" key="4">
    <source>
        <dbReference type="ARBA" id="ARBA00023136"/>
    </source>
</evidence>
<dbReference type="Proteomes" id="UP000076837">
    <property type="component" value="Unassembled WGS sequence"/>
</dbReference>
<dbReference type="SUPFAM" id="SSF103481">
    <property type="entry name" value="Multidrug resistance efflux transporter EmrE"/>
    <property type="match status" value="2"/>
</dbReference>
<evidence type="ECO:0000256" key="2">
    <source>
        <dbReference type="ARBA" id="ARBA00022692"/>
    </source>
</evidence>
<reference evidence="8 9" key="1">
    <citation type="journal article" date="2016" name="Sci. Rep.">
        <title>Draft genome sequencing and secretome analysis of fungal phytopathogen Ascochyta rabiei provides insight into the necrotrophic effector repertoire.</title>
        <authorList>
            <person name="Verma S."/>
            <person name="Gazara R.K."/>
            <person name="Nizam S."/>
            <person name="Parween S."/>
            <person name="Chattopadhyay D."/>
            <person name="Verma P.K."/>
        </authorList>
    </citation>
    <scope>NUCLEOTIDE SEQUENCE [LARGE SCALE GENOMIC DNA]</scope>
    <source>
        <strain evidence="8 9">ArDII</strain>
    </source>
</reference>
<sequence>MTYSPPPPPPRASRAQPSPLQETPPEPIPEAEDAAQLYKNDAANHTPGFRARLASCYERNLGLVLVFLAQTCGSVMNTAAKLLATGYETKFHAMQIIFIRMLCTTILGVAYMAYNKTPDYSLSWLNISDATVITFVIPTLTALVCFVWLREPFTIREALAALIAFSGVLLVARPTWLFPNPPVDPITGDPEPSEVVANILAFVTSAPATSPTPISPAQRTLAVLAAILGAFGASTAYATIRVIGKRAHSLISVNYFAGIATLGSFLTLLIHPDLHFVMPASAGQWALIAVIGLTGFLLQFLLTEGLQREKAGRATNLMYLQLVFALVIERVIWGTTPPLESLGGAVLIIGAAVWITLQKNAGVKEEVKGKGKVVDEESSLLGRDEEGRERILRRLVSSQCSHLDPCSGSPVDDLPVTGWLVWEKQAVDTLFATIRTYLKTSAQPHDWLATDPDADNHRSLLL</sequence>
<dbReference type="GO" id="GO:0016020">
    <property type="term" value="C:membrane"/>
    <property type="evidence" value="ECO:0007669"/>
    <property type="project" value="UniProtKB-SubCell"/>
</dbReference>
<feature type="transmembrane region" description="Helical" evidence="6">
    <location>
        <begin position="339"/>
        <end position="357"/>
    </location>
</feature>
<proteinExistence type="predicted"/>
<evidence type="ECO:0000256" key="6">
    <source>
        <dbReference type="SAM" id="Phobius"/>
    </source>
</evidence>
<evidence type="ECO:0000313" key="9">
    <source>
        <dbReference type="Proteomes" id="UP000076837"/>
    </source>
</evidence>
<protein>
    <submittedName>
        <fullName evidence="8">Membrane protein</fullName>
    </submittedName>
</protein>
<feature type="transmembrane region" description="Helical" evidence="6">
    <location>
        <begin position="252"/>
        <end position="270"/>
    </location>
</feature>
<keyword evidence="2 6" id="KW-0812">Transmembrane</keyword>
<evidence type="ECO:0000259" key="7">
    <source>
        <dbReference type="Pfam" id="PF00892"/>
    </source>
</evidence>
<feature type="transmembrane region" description="Helical" evidence="6">
    <location>
        <begin position="130"/>
        <end position="149"/>
    </location>
</feature>
<feature type="transmembrane region" description="Helical" evidence="6">
    <location>
        <begin position="61"/>
        <end position="84"/>
    </location>
</feature>
<feature type="transmembrane region" description="Helical" evidence="6">
    <location>
        <begin position="96"/>
        <end position="114"/>
    </location>
</feature>
<feature type="transmembrane region" description="Helical" evidence="6">
    <location>
        <begin position="282"/>
        <end position="302"/>
    </location>
</feature>
<comment type="subcellular location">
    <subcellularLocation>
        <location evidence="1">Membrane</location>
        <topology evidence="1">Multi-pass membrane protein</topology>
    </subcellularLocation>
</comment>